<evidence type="ECO:0000256" key="5">
    <source>
        <dbReference type="ARBA" id="ARBA00010617"/>
    </source>
</evidence>
<dbReference type="GO" id="GO:0005506">
    <property type="term" value="F:iron ion binding"/>
    <property type="evidence" value="ECO:0007669"/>
    <property type="project" value="InterPro"/>
</dbReference>
<dbReference type="PROSITE" id="PS00086">
    <property type="entry name" value="CYTOCHROME_P450"/>
    <property type="match status" value="1"/>
</dbReference>
<evidence type="ECO:0000256" key="7">
    <source>
        <dbReference type="ARBA" id="ARBA00022723"/>
    </source>
</evidence>
<evidence type="ECO:0000256" key="16">
    <source>
        <dbReference type="SAM" id="SignalP"/>
    </source>
</evidence>
<comment type="caution">
    <text evidence="17">The sequence shown here is derived from an EMBL/GenBank/DDBJ whole genome shotgun (WGS) entry which is preliminary data.</text>
</comment>
<evidence type="ECO:0000256" key="2">
    <source>
        <dbReference type="ARBA" id="ARBA00003690"/>
    </source>
</evidence>
<keyword evidence="10 15" id="KW-0560">Oxidoreductase</keyword>
<protein>
    <recommendedName>
        <fullName evidence="19">Cytochrome p450</fullName>
    </recommendedName>
</protein>
<feature type="binding site" description="axial binding residue" evidence="14">
    <location>
        <position position="419"/>
    </location>
    <ligand>
        <name>heme</name>
        <dbReference type="ChEBI" id="CHEBI:30413"/>
    </ligand>
    <ligandPart>
        <name>Fe</name>
        <dbReference type="ChEBI" id="CHEBI:18248"/>
    </ligandPart>
</feature>
<evidence type="ECO:0000256" key="9">
    <source>
        <dbReference type="ARBA" id="ARBA00022848"/>
    </source>
</evidence>
<evidence type="ECO:0000256" key="13">
    <source>
        <dbReference type="ARBA" id="ARBA00023136"/>
    </source>
</evidence>
<keyword evidence="7 14" id="KW-0479">Metal-binding</keyword>
<accession>A0A922M700</accession>
<keyword evidence="13" id="KW-0472">Membrane</keyword>
<dbReference type="GO" id="GO:0020037">
    <property type="term" value="F:heme binding"/>
    <property type="evidence" value="ECO:0007669"/>
    <property type="project" value="InterPro"/>
</dbReference>
<keyword evidence="6 14" id="KW-0349">Heme</keyword>
<dbReference type="GO" id="GO:0016705">
    <property type="term" value="F:oxidoreductase activity, acting on paired donors, with incorporation or reduction of molecular oxygen"/>
    <property type="evidence" value="ECO:0007669"/>
    <property type="project" value="InterPro"/>
</dbReference>
<proteinExistence type="inferred from homology"/>
<gene>
    <name evidence="17" type="ORF">HF086_000339</name>
</gene>
<keyword evidence="11 14" id="KW-0408">Iron</keyword>
<keyword evidence="12 15" id="KW-0503">Monooxygenase</keyword>
<keyword evidence="16" id="KW-0732">Signal</keyword>
<evidence type="ECO:0000313" key="18">
    <source>
        <dbReference type="Proteomes" id="UP000814243"/>
    </source>
</evidence>
<dbReference type="InterPro" id="IPR001128">
    <property type="entry name" value="Cyt_P450"/>
</dbReference>
<keyword evidence="8" id="KW-0256">Endoplasmic reticulum</keyword>
<evidence type="ECO:0000256" key="1">
    <source>
        <dbReference type="ARBA" id="ARBA00001971"/>
    </source>
</evidence>
<dbReference type="EMBL" id="JACEFF010000784">
    <property type="protein sequence ID" value="KAH9631012.1"/>
    <property type="molecule type" value="Genomic_DNA"/>
</dbReference>
<dbReference type="SUPFAM" id="SSF48264">
    <property type="entry name" value="Cytochrome P450"/>
    <property type="match status" value="1"/>
</dbReference>
<comment type="similarity">
    <text evidence="5 15">Belongs to the cytochrome P450 family.</text>
</comment>
<evidence type="ECO:0000256" key="10">
    <source>
        <dbReference type="ARBA" id="ARBA00023002"/>
    </source>
</evidence>
<organism evidence="17 18">
    <name type="scientific">Spodoptera exigua</name>
    <name type="common">Beet armyworm</name>
    <name type="synonym">Noctua fulgens</name>
    <dbReference type="NCBI Taxonomy" id="7107"/>
    <lineage>
        <taxon>Eukaryota</taxon>
        <taxon>Metazoa</taxon>
        <taxon>Ecdysozoa</taxon>
        <taxon>Arthropoda</taxon>
        <taxon>Hexapoda</taxon>
        <taxon>Insecta</taxon>
        <taxon>Pterygota</taxon>
        <taxon>Neoptera</taxon>
        <taxon>Endopterygota</taxon>
        <taxon>Lepidoptera</taxon>
        <taxon>Glossata</taxon>
        <taxon>Ditrysia</taxon>
        <taxon>Noctuoidea</taxon>
        <taxon>Noctuidae</taxon>
        <taxon>Amphipyrinae</taxon>
        <taxon>Spodoptera</taxon>
    </lineage>
</organism>
<comment type="subcellular location">
    <subcellularLocation>
        <location evidence="4">Endoplasmic reticulum membrane</location>
        <topology evidence="4">Peripheral membrane protein</topology>
    </subcellularLocation>
    <subcellularLocation>
        <location evidence="3">Microsome membrane</location>
        <topology evidence="3">Peripheral membrane protein</topology>
    </subcellularLocation>
</comment>
<sequence length="464" mass="53953">MSVLTPFLIFCVVLILWFWPRQRKDGPPTFPDLWKYIQQLSHCCLEKGDVIEIWLGTHSVYFLTDPDDILTVSNTCLNKSYFYEFTKDFIKNGLITSEPSIWKNHRRLLNTAFSQRILDTFVDEINTQTREFVTNLHSQVGKEPFDMRQYLIKYILKTVSRTSLGLEVEDQTMIDETYTNALESLTKIYLERTKKLYLHPSCIFDRTNLKKKQDDLINILINITKAVIAKRKSELKNKRKLAEKPGKLSCLLDQLLQLADDHQTFSDEEIQQHLDTFVMASFGSTSGTLMDVFLAIGSKPDVQNKILQSEVQQVQPNKNENISKYNLGKLEYVEAVIKETLRVYAPLPGTSRKIEKDVKLKNYTLRAGSTCILNFYGVSYHSMWGPDRNEFKPERWLDPAKLPRNPNAFCYFGIGKRNCIGKQFAMTVMKLTVAYIVRNYHLESDISKLEAEYEIYLNQYLAIY</sequence>
<dbReference type="Gene3D" id="1.10.630.10">
    <property type="entry name" value="Cytochrome P450"/>
    <property type="match status" value="1"/>
</dbReference>
<dbReference type="GO" id="GO:0005789">
    <property type="term" value="C:endoplasmic reticulum membrane"/>
    <property type="evidence" value="ECO:0007669"/>
    <property type="project" value="UniProtKB-SubCell"/>
</dbReference>
<name>A0A922M700_SPOEX</name>
<evidence type="ECO:0000256" key="4">
    <source>
        <dbReference type="ARBA" id="ARBA00004406"/>
    </source>
</evidence>
<evidence type="ECO:0000256" key="14">
    <source>
        <dbReference type="PIRSR" id="PIRSR602401-1"/>
    </source>
</evidence>
<evidence type="ECO:0000256" key="6">
    <source>
        <dbReference type="ARBA" id="ARBA00022617"/>
    </source>
</evidence>
<dbReference type="InterPro" id="IPR017972">
    <property type="entry name" value="Cyt_P450_CS"/>
</dbReference>
<evidence type="ECO:0000256" key="12">
    <source>
        <dbReference type="ARBA" id="ARBA00023033"/>
    </source>
</evidence>
<dbReference type="PRINTS" id="PR00463">
    <property type="entry name" value="EP450I"/>
</dbReference>
<dbReference type="Proteomes" id="UP000814243">
    <property type="component" value="Unassembled WGS sequence"/>
</dbReference>
<evidence type="ECO:0000256" key="15">
    <source>
        <dbReference type="RuleBase" id="RU000461"/>
    </source>
</evidence>
<dbReference type="InterPro" id="IPR050196">
    <property type="entry name" value="Cytochrome_P450_Monoox"/>
</dbReference>
<comment type="cofactor">
    <cofactor evidence="1 14">
        <name>heme</name>
        <dbReference type="ChEBI" id="CHEBI:30413"/>
    </cofactor>
</comment>
<comment type="function">
    <text evidence="2">May be involved in the metabolism of insect hormones and in the breakdown of synthetic insecticides.</text>
</comment>
<dbReference type="PRINTS" id="PR00385">
    <property type="entry name" value="P450"/>
</dbReference>
<dbReference type="Pfam" id="PF00067">
    <property type="entry name" value="p450"/>
    <property type="match status" value="1"/>
</dbReference>
<dbReference type="AlphaFoldDB" id="A0A922M700"/>
<feature type="signal peptide" evidence="16">
    <location>
        <begin position="1"/>
        <end position="23"/>
    </location>
</feature>
<evidence type="ECO:0008006" key="19">
    <source>
        <dbReference type="Google" id="ProtNLM"/>
    </source>
</evidence>
<evidence type="ECO:0000256" key="11">
    <source>
        <dbReference type="ARBA" id="ARBA00023004"/>
    </source>
</evidence>
<dbReference type="PANTHER" id="PTHR24291:SF189">
    <property type="entry name" value="CYTOCHROME P450 4C3-RELATED"/>
    <property type="match status" value="1"/>
</dbReference>
<evidence type="ECO:0000313" key="17">
    <source>
        <dbReference type="EMBL" id="KAH9631012.1"/>
    </source>
</evidence>
<keyword evidence="9" id="KW-0492">Microsome</keyword>
<evidence type="ECO:0000256" key="8">
    <source>
        <dbReference type="ARBA" id="ARBA00022824"/>
    </source>
</evidence>
<dbReference type="GO" id="GO:0004497">
    <property type="term" value="F:monooxygenase activity"/>
    <property type="evidence" value="ECO:0007669"/>
    <property type="project" value="UniProtKB-KW"/>
</dbReference>
<reference evidence="17" key="1">
    <citation type="journal article" date="2021" name="G3 (Bethesda)">
        <title>Genome and transcriptome analysis of the beet armyworm Spodoptera exigua reveals targets for pest control. .</title>
        <authorList>
            <person name="Simon S."/>
            <person name="Breeschoten T."/>
            <person name="Jansen H.J."/>
            <person name="Dirks R.P."/>
            <person name="Schranz M.E."/>
            <person name="Ros V.I.D."/>
        </authorList>
    </citation>
    <scope>NUCLEOTIDE SEQUENCE</scope>
    <source>
        <strain evidence="17">TB_SE_WUR_2020</strain>
    </source>
</reference>
<dbReference type="InterPro" id="IPR002401">
    <property type="entry name" value="Cyt_P450_E_grp-I"/>
</dbReference>
<evidence type="ECO:0000256" key="3">
    <source>
        <dbReference type="ARBA" id="ARBA00004174"/>
    </source>
</evidence>
<dbReference type="InterPro" id="IPR036396">
    <property type="entry name" value="Cyt_P450_sf"/>
</dbReference>
<dbReference type="PANTHER" id="PTHR24291">
    <property type="entry name" value="CYTOCHROME P450 FAMILY 4"/>
    <property type="match status" value="1"/>
</dbReference>
<feature type="chain" id="PRO_5037088854" description="Cytochrome p450" evidence="16">
    <location>
        <begin position="24"/>
        <end position="464"/>
    </location>
</feature>